<reference evidence="1 2" key="1">
    <citation type="submission" date="2018-05" db="EMBL/GenBank/DDBJ databases">
        <title>Nocardioides silvaticus genome.</title>
        <authorList>
            <person name="Li C."/>
            <person name="Wang G."/>
        </authorList>
    </citation>
    <scope>NUCLEOTIDE SEQUENCE [LARGE SCALE GENOMIC DNA]</scope>
    <source>
        <strain evidence="1 2">CCTCC AB 2018079</strain>
    </source>
</reference>
<name>A0A316TN83_9ACTN</name>
<keyword evidence="2" id="KW-1185">Reference proteome</keyword>
<proteinExistence type="predicted"/>
<evidence type="ECO:0000313" key="1">
    <source>
        <dbReference type="EMBL" id="PWN03634.1"/>
    </source>
</evidence>
<dbReference type="EMBL" id="QGDD01000002">
    <property type="protein sequence ID" value="PWN03634.1"/>
    <property type="molecule type" value="Genomic_DNA"/>
</dbReference>
<gene>
    <name evidence="1" type="ORF">DJ010_05940</name>
</gene>
<protein>
    <submittedName>
        <fullName evidence="1">Uncharacterized protein</fullName>
    </submittedName>
</protein>
<accession>A0A316TN83</accession>
<comment type="caution">
    <text evidence="1">The sequence shown here is derived from an EMBL/GenBank/DDBJ whole genome shotgun (WGS) entry which is preliminary data.</text>
</comment>
<sequence>MTARGRWVADPSIGWRILLDARLLDPPAPAADVRSATSVTELRRQLAAPDPAPVLVGAVGRELVVSAHHSAVDGLGLLRVLEQRGHGPVTSSARGVGERPSGHGYAGTVGRRLAEAAFRPPARVPVDPPVGSRDGDTMVEIDVPGTYRTAEVVHAAVRALVDRGAGPRVAVAVGVTRDPAASGPIADRSALLRLRDVERLDLYGIDRALREAPVERPPVAGSGFVDRAAAVAMRVLARRLGSTLLVSHLGEVGAPAVERLAFFPVTAGGTGISLGAVGHGGRTVLTLRARAAAWDADGLERVLEAVGGRLA</sequence>
<dbReference type="OrthoDB" id="3613699at2"/>
<organism evidence="1 2">
    <name type="scientific">Nocardioides silvaticus</name>
    <dbReference type="NCBI Taxonomy" id="2201891"/>
    <lineage>
        <taxon>Bacteria</taxon>
        <taxon>Bacillati</taxon>
        <taxon>Actinomycetota</taxon>
        <taxon>Actinomycetes</taxon>
        <taxon>Propionibacteriales</taxon>
        <taxon>Nocardioidaceae</taxon>
        <taxon>Nocardioides</taxon>
    </lineage>
</organism>
<evidence type="ECO:0000313" key="2">
    <source>
        <dbReference type="Proteomes" id="UP000245507"/>
    </source>
</evidence>
<dbReference type="AlphaFoldDB" id="A0A316TN83"/>
<dbReference type="Proteomes" id="UP000245507">
    <property type="component" value="Unassembled WGS sequence"/>
</dbReference>
<dbReference type="RefSeq" id="WP_109692722.1">
    <property type="nucleotide sequence ID" value="NZ_QGDD01000002.1"/>
</dbReference>